<dbReference type="OrthoDB" id="9805698at2"/>
<evidence type="ECO:0000259" key="14">
    <source>
        <dbReference type="Pfam" id="PF13735"/>
    </source>
</evidence>
<dbReference type="Pfam" id="PF12627">
    <property type="entry name" value="PolyA_pol_RNAbd"/>
    <property type="match status" value="1"/>
</dbReference>
<comment type="cofactor">
    <cofactor evidence="1">
        <name>Mg(2+)</name>
        <dbReference type="ChEBI" id="CHEBI:18420"/>
    </cofactor>
</comment>
<sequence length="416" mass="46460">MQFLENLPFNLDLLPKPVYVVGGAVRDALLGRVRAELDLDLVVPTGAVDLARKLATEYRAGFVLLDPERQIARVVFPGMTVDIAQQDGESITNDLARRDYTLNAIAYDLQTGATVDPFSGTQDIHQRTIRMVSRDNLIDDPLRLLRAYRQGAQLNFAIESQTQQAIRDLALLLTNVAAERVLAELRYLLLTPNSSEWLAAMVADELLTGWLELPVCTDFAAKLSQFDRACELVRQHYPALDLELDRPLRDTIAISRRAIGKFTFLLSSDLQIATTQMLRLTFSSAEIQVVTTVITYLPQLLSEPMSLTEQYFWFQSVDDRFPLSIVLAIAAGVELLSLAPLIDRYFDPQDLVAHPTPLVNGRELMDVLKIPPSPTIGKLLTEIQIARINGKISTSLEALEFAREFLKASDPSHDTD</sequence>
<organism evidence="15 16">
    <name type="scientific">Chamaesiphon polymorphus CCALA 037</name>
    <dbReference type="NCBI Taxonomy" id="2107692"/>
    <lineage>
        <taxon>Bacteria</taxon>
        <taxon>Bacillati</taxon>
        <taxon>Cyanobacteriota</taxon>
        <taxon>Cyanophyceae</taxon>
        <taxon>Gomontiellales</taxon>
        <taxon>Chamaesiphonaceae</taxon>
        <taxon>Chamaesiphon</taxon>
    </lineage>
</organism>
<evidence type="ECO:0000256" key="2">
    <source>
        <dbReference type="ARBA" id="ARBA00007265"/>
    </source>
</evidence>
<protein>
    <submittedName>
        <fullName evidence="15">[cytidine(C)-cytidine(C)-adenosine (A)]-adding enzyme</fullName>
    </submittedName>
</protein>
<evidence type="ECO:0000256" key="4">
    <source>
        <dbReference type="ARBA" id="ARBA00022679"/>
    </source>
</evidence>
<keyword evidence="9" id="KW-0460">Magnesium</keyword>
<dbReference type="InterPro" id="IPR032828">
    <property type="entry name" value="PolyA_RNA-bd"/>
</dbReference>
<evidence type="ECO:0000256" key="7">
    <source>
        <dbReference type="ARBA" id="ARBA00022723"/>
    </source>
</evidence>
<dbReference type="InterPro" id="IPR002646">
    <property type="entry name" value="PolA_pol_head_dom"/>
</dbReference>
<comment type="caution">
    <text evidence="15">The sequence shown here is derived from an EMBL/GenBank/DDBJ whole genome shotgun (WGS) entry which is preliminary data.</text>
</comment>
<dbReference type="Gene3D" id="1.10.3090.10">
    <property type="entry name" value="cca-adding enzyme, domain 2"/>
    <property type="match status" value="1"/>
</dbReference>
<dbReference type="AlphaFoldDB" id="A0A2T1GMZ1"/>
<dbReference type="EMBL" id="PVWO01000009">
    <property type="protein sequence ID" value="PSB59283.1"/>
    <property type="molecule type" value="Genomic_DNA"/>
</dbReference>
<evidence type="ECO:0000313" key="15">
    <source>
        <dbReference type="EMBL" id="PSB59283.1"/>
    </source>
</evidence>
<feature type="domain" description="Poly A polymerase head" evidence="12">
    <location>
        <begin position="18"/>
        <end position="130"/>
    </location>
</feature>
<keyword evidence="10 11" id="KW-0694">RNA-binding</keyword>
<dbReference type="Pfam" id="PF13735">
    <property type="entry name" value="tRNA_NucTran2_2"/>
    <property type="match status" value="1"/>
</dbReference>
<dbReference type="Pfam" id="PF01743">
    <property type="entry name" value="PolyA_pol"/>
    <property type="match status" value="1"/>
</dbReference>
<evidence type="ECO:0000256" key="6">
    <source>
        <dbReference type="ARBA" id="ARBA00022695"/>
    </source>
</evidence>
<dbReference type="PANTHER" id="PTHR47545:SF2">
    <property type="entry name" value="CC-ADDING TRNA NUCLEOTIDYLTRANSFERASE"/>
    <property type="match status" value="1"/>
</dbReference>
<gene>
    <name evidence="15" type="ORF">C7B77_01575</name>
</gene>
<feature type="domain" description="CCA-adding enzyme C-terminal" evidence="14">
    <location>
        <begin position="257"/>
        <end position="400"/>
    </location>
</feature>
<evidence type="ECO:0000256" key="9">
    <source>
        <dbReference type="ARBA" id="ARBA00022842"/>
    </source>
</evidence>
<dbReference type="GO" id="GO:0000049">
    <property type="term" value="F:tRNA binding"/>
    <property type="evidence" value="ECO:0007669"/>
    <property type="project" value="UniProtKB-KW"/>
</dbReference>
<evidence type="ECO:0000256" key="8">
    <source>
        <dbReference type="ARBA" id="ARBA00022741"/>
    </source>
</evidence>
<evidence type="ECO:0000256" key="3">
    <source>
        <dbReference type="ARBA" id="ARBA00022555"/>
    </source>
</evidence>
<keyword evidence="8" id="KW-0547">Nucleotide-binding</keyword>
<dbReference type="InterPro" id="IPR032810">
    <property type="entry name" value="CCA-adding_enz_C"/>
</dbReference>
<evidence type="ECO:0000259" key="13">
    <source>
        <dbReference type="Pfam" id="PF12627"/>
    </source>
</evidence>
<keyword evidence="3" id="KW-0820">tRNA-binding</keyword>
<dbReference type="PANTHER" id="PTHR47545">
    <property type="entry name" value="MULTIFUNCTIONAL CCA PROTEIN"/>
    <property type="match status" value="1"/>
</dbReference>
<dbReference type="SUPFAM" id="SSF81891">
    <property type="entry name" value="Poly A polymerase C-terminal region-like"/>
    <property type="match status" value="1"/>
</dbReference>
<reference evidence="15 16" key="1">
    <citation type="submission" date="2018-03" db="EMBL/GenBank/DDBJ databases">
        <title>The ancient ancestry and fast evolution of plastids.</title>
        <authorList>
            <person name="Moore K.R."/>
            <person name="Magnabosco C."/>
            <person name="Momper L."/>
            <person name="Gold D.A."/>
            <person name="Bosak T."/>
            <person name="Fournier G.P."/>
        </authorList>
    </citation>
    <scope>NUCLEOTIDE SEQUENCE [LARGE SCALE GENOMIC DNA]</scope>
    <source>
        <strain evidence="15 16">CCALA 037</strain>
    </source>
</reference>
<dbReference type="SUPFAM" id="SSF81301">
    <property type="entry name" value="Nucleotidyltransferase"/>
    <property type="match status" value="1"/>
</dbReference>
<dbReference type="CDD" id="cd05398">
    <property type="entry name" value="NT_ClassII-CCAase"/>
    <property type="match status" value="1"/>
</dbReference>
<dbReference type="RefSeq" id="WP_106299652.1">
    <property type="nucleotide sequence ID" value="NZ_PVWO01000009.1"/>
</dbReference>
<evidence type="ECO:0000313" key="16">
    <source>
        <dbReference type="Proteomes" id="UP000238937"/>
    </source>
</evidence>
<dbReference type="InterPro" id="IPR043519">
    <property type="entry name" value="NT_sf"/>
</dbReference>
<name>A0A2T1GMZ1_9CYAN</name>
<keyword evidence="7" id="KW-0479">Metal-binding</keyword>
<evidence type="ECO:0000256" key="10">
    <source>
        <dbReference type="ARBA" id="ARBA00022884"/>
    </source>
</evidence>
<keyword evidence="6" id="KW-0548">Nucleotidyltransferase</keyword>
<comment type="similarity">
    <text evidence="2 11">Belongs to the tRNA nucleotidyltransferase/poly(A) polymerase family.</text>
</comment>
<dbReference type="Proteomes" id="UP000238937">
    <property type="component" value="Unassembled WGS sequence"/>
</dbReference>
<dbReference type="Gene3D" id="3.30.460.10">
    <property type="entry name" value="Beta Polymerase, domain 2"/>
    <property type="match status" value="1"/>
</dbReference>
<dbReference type="GO" id="GO:0016779">
    <property type="term" value="F:nucleotidyltransferase activity"/>
    <property type="evidence" value="ECO:0007669"/>
    <property type="project" value="UniProtKB-KW"/>
</dbReference>
<keyword evidence="4 11" id="KW-0808">Transferase</keyword>
<dbReference type="GO" id="GO:0008033">
    <property type="term" value="P:tRNA processing"/>
    <property type="evidence" value="ECO:0007669"/>
    <property type="project" value="UniProtKB-KW"/>
</dbReference>
<evidence type="ECO:0000256" key="5">
    <source>
        <dbReference type="ARBA" id="ARBA00022694"/>
    </source>
</evidence>
<dbReference type="GO" id="GO:0000166">
    <property type="term" value="F:nucleotide binding"/>
    <property type="evidence" value="ECO:0007669"/>
    <property type="project" value="UniProtKB-KW"/>
</dbReference>
<dbReference type="InterPro" id="IPR050124">
    <property type="entry name" value="tRNA_CCA-adding_enzyme"/>
</dbReference>
<proteinExistence type="inferred from homology"/>
<feature type="domain" description="tRNA nucleotidyltransferase/poly(A) polymerase RNA and SrmB- binding" evidence="13">
    <location>
        <begin position="155"/>
        <end position="210"/>
    </location>
</feature>
<keyword evidence="5" id="KW-0819">tRNA processing</keyword>
<evidence type="ECO:0000259" key="12">
    <source>
        <dbReference type="Pfam" id="PF01743"/>
    </source>
</evidence>
<evidence type="ECO:0000256" key="1">
    <source>
        <dbReference type="ARBA" id="ARBA00001946"/>
    </source>
</evidence>
<dbReference type="GO" id="GO:0046872">
    <property type="term" value="F:metal ion binding"/>
    <property type="evidence" value="ECO:0007669"/>
    <property type="project" value="UniProtKB-KW"/>
</dbReference>
<accession>A0A2T1GMZ1</accession>
<keyword evidence="16" id="KW-1185">Reference proteome</keyword>
<evidence type="ECO:0000256" key="11">
    <source>
        <dbReference type="RuleBase" id="RU003953"/>
    </source>
</evidence>